<dbReference type="Gene3D" id="3.40.50.1000">
    <property type="entry name" value="HAD superfamily/HAD-like"/>
    <property type="match status" value="1"/>
</dbReference>
<dbReference type="NCBIfam" id="TIGR01668">
    <property type="entry name" value="YqeG_hyp_ppase"/>
    <property type="match status" value="1"/>
</dbReference>
<dbReference type="AlphaFoldDB" id="A0A0R1MXK7"/>
<dbReference type="InterPro" id="IPR036412">
    <property type="entry name" value="HAD-like_sf"/>
</dbReference>
<protein>
    <submittedName>
        <fullName evidence="1">HAD superfamily (Subfamily IIIA) phosphatase</fullName>
    </submittedName>
</protein>
<dbReference type="NCBIfam" id="TIGR01662">
    <property type="entry name" value="HAD-SF-IIIA"/>
    <property type="match status" value="1"/>
</dbReference>
<dbReference type="Pfam" id="PF00702">
    <property type="entry name" value="Hydrolase"/>
    <property type="match status" value="1"/>
</dbReference>
<dbReference type="RefSeq" id="WP_057819698.1">
    <property type="nucleotide sequence ID" value="NZ_AZEC01000005.1"/>
</dbReference>
<evidence type="ECO:0000313" key="2">
    <source>
        <dbReference type="Proteomes" id="UP000051330"/>
    </source>
</evidence>
<organism evidence="1 2">
    <name type="scientific">Schleiferilactobacillus perolens DSM 12744</name>
    <dbReference type="NCBI Taxonomy" id="1423792"/>
    <lineage>
        <taxon>Bacteria</taxon>
        <taxon>Bacillati</taxon>
        <taxon>Bacillota</taxon>
        <taxon>Bacilli</taxon>
        <taxon>Lactobacillales</taxon>
        <taxon>Lactobacillaceae</taxon>
        <taxon>Schleiferilactobacillus</taxon>
    </lineage>
</organism>
<comment type="caution">
    <text evidence="1">The sequence shown here is derived from an EMBL/GenBank/DDBJ whole genome shotgun (WGS) entry which is preliminary data.</text>
</comment>
<dbReference type="GO" id="GO:0008962">
    <property type="term" value="F:phosphatidylglycerophosphatase activity"/>
    <property type="evidence" value="ECO:0007669"/>
    <property type="project" value="InterPro"/>
</dbReference>
<dbReference type="OrthoDB" id="9787572at2"/>
<dbReference type="InterPro" id="IPR010021">
    <property type="entry name" value="PGPP1/Gep4"/>
</dbReference>
<evidence type="ECO:0000313" key="1">
    <source>
        <dbReference type="EMBL" id="KRL12880.1"/>
    </source>
</evidence>
<dbReference type="InterPro" id="IPR023214">
    <property type="entry name" value="HAD_sf"/>
</dbReference>
<dbReference type="EMBL" id="AZEC01000005">
    <property type="protein sequence ID" value="KRL12880.1"/>
    <property type="molecule type" value="Genomic_DNA"/>
</dbReference>
<sequence>MSFWPTWKVSSIFTVTPAQLLARGKKYVLTDLDNTLIPWNQKDALDQVRDWAANLHQHGIEVIVVSNNNHARVAEALADLPIQFIARALKPLPVGIKRALAKFNIPAGQAVMVGDQFFTDMLAGTFAGVDTLIVSPLVHTDGWNTKINRLLEKPVRHFIRQREWTKPWAKERGHAKFK</sequence>
<gene>
    <name evidence="1" type="ORF">FD09_GL002419</name>
</gene>
<dbReference type="PATRIC" id="fig|1423792.3.peg.2467"/>
<dbReference type="STRING" id="1423792.FD09_GL002419"/>
<proteinExistence type="predicted"/>
<reference evidence="1 2" key="1">
    <citation type="journal article" date="2015" name="Genome Announc.">
        <title>Expanding the biotechnology potential of lactobacilli through comparative genomics of 213 strains and associated genera.</title>
        <authorList>
            <person name="Sun Z."/>
            <person name="Harris H.M."/>
            <person name="McCann A."/>
            <person name="Guo C."/>
            <person name="Argimon S."/>
            <person name="Zhang W."/>
            <person name="Yang X."/>
            <person name="Jeffery I.B."/>
            <person name="Cooney J.C."/>
            <person name="Kagawa T.F."/>
            <person name="Liu W."/>
            <person name="Song Y."/>
            <person name="Salvetti E."/>
            <person name="Wrobel A."/>
            <person name="Rasinkangas P."/>
            <person name="Parkhill J."/>
            <person name="Rea M.C."/>
            <person name="O'Sullivan O."/>
            <person name="Ritari J."/>
            <person name="Douillard F.P."/>
            <person name="Paul Ross R."/>
            <person name="Yang R."/>
            <person name="Briner A.E."/>
            <person name="Felis G.E."/>
            <person name="de Vos W.M."/>
            <person name="Barrangou R."/>
            <person name="Klaenhammer T.R."/>
            <person name="Caufield P.W."/>
            <person name="Cui Y."/>
            <person name="Zhang H."/>
            <person name="O'Toole P.W."/>
        </authorList>
    </citation>
    <scope>NUCLEOTIDE SEQUENCE [LARGE SCALE GENOMIC DNA]</scope>
    <source>
        <strain evidence="1 2">DSM 12744</strain>
    </source>
</reference>
<dbReference type="Proteomes" id="UP000051330">
    <property type="component" value="Unassembled WGS sequence"/>
</dbReference>
<dbReference type="CDD" id="cd16416">
    <property type="entry name" value="HAD_BsYqeG-like"/>
    <property type="match status" value="1"/>
</dbReference>
<dbReference type="SUPFAM" id="SSF56784">
    <property type="entry name" value="HAD-like"/>
    <property type="match status" value="1"/>
</dbReference>
<dbReference type="InterPro" id="IPR006549">
    <property type="entry name" value="HAD-SF_hydro_IIIA"/>
</dbReference>
<name>A0A0R1MXK7_9LACO</name>
<keyword evidence="2" id="KW-1185">Reference proteome</keyword>
<accession>A0A0R1MXK7</accession>